<comment type="caution">
    <text evidence="2">The sequence shown here is derived from an EMBL/GenBank/DDBJ whole genome shotgun (WGS) entry which is preliminary data.</text>
</comment>
<evidence type="ECO:0000313" key="2">
    <source>
        <dbReference type="EMBL" id="KRR22183.1"/>
    </source>
</evidence>
<dbReference type="Proteomes" id="UP000052023">
    <property type="component" value="Unassembled WGS sequence"/>
</dbReference>
<name>A0A0R3MQ21_9BRAD</name>
<reference evidence="2 3" key="1">
    <citation type="submission" date="2014-03" db="EMBL/GenBank/DDBJ databases">
        <title>Bradyrhizobium valentinum sp. nov., isolated from effective nodules of Lupinus mariae-josephae, a lupine endemic of basic-lime soils in Eastern Spain.</title>
        <authorList>
            <person name="Duran D."/>
            <person name="Rey L."/>
            <person name="Navarro A."/>
            <person name="Busquets A."/>
            <person name="Imperial J."/>
            <person name="Ruiz-Argueso T."/>
        </authorList>
    </citation>
    <scope>NUCLEOTIDE SEQUENCE [LARGE SCALE GENOMIC DNA]</scope>
    <source>
        <strain evidence="2 3">Ro19</strain>
    </source>
</reference>
<gene>
    <name evidence="2" type="ORF">CQ13_30090</name>
</gene>
<evidence type="ECO:0000313" key="3">
    <source>
        <dbReference type="Proteomes" id="UP000052023"/>
    </source>
</evidence>
<evidence type="ECO:0000256" key="1">
    <source>
        <dbReference type="SAM" id="MobiDB-lite"/>
    </source>
</evidence>
<accession>A0A0R3MQ21</accession>
<keyword evidence="3" id="KW-1185">Reference proteome</keyword>
<dbReference type="AlphaFoldDB" id="A0A0R3MQ21"/>
<protein>
    <submittedName>
        <fullName evidence="2">Uncharacterized protein</fullName>
    </submittedName>
</protein>
<organism evidence="2 3">
    <name type="scientific">Bradyrhizobium retamae</name>
    <dbReference type="NCBI Taxonomy" id="1300035"/>
    <lineage>
        <taxon>Bacteria</taxon>
        <taxon>Pseudomonadati</taxon>
        <taxon>Pseudomonadota</taxon>
        <taxon>Alphaproteobacteria</taxon>
        <taxon>Hyphomicrobiales</taxon>
        <taxon>Nitrobacteraceae</taxon>
        <taxon>Bradyrhizobium</taxon>
    </lineage>
</organism>
<sequence>MYRVVKKTKPAAKPVAKPRTKDKSRVNSDDPLADLGLDDTAAVTKPVTKPGTKPATKPAVEAPVEAAVEATNGDATEDNGRDEVEVGEIEFGFSEYIPTAKRKAEGSKYKFDALQAPQKKGDKTLYAHFRVKLQPGVDPDKLRRSVQSATTQANRQGAEAGKYFVSRTETKDGVFVGMIVYRTDDKPTK</sequence>
<feature type="compositionally biased region" description="Basic residues" evidence="1">
    <location>
        <begin position="1"/>
        <end position="18"/>
    </location>
</feature>
<feature type="compositionally biased region" description="Basic and acidic residues" evidence="1">
    <location>
        <begin position="19"/>
        <end position="28"/>
    </location>
</feature>
<proteinExistence type="predicted"/>
<dbReference type="EMBL" id="LLYA01000167">
    <property type="protein sequence ID" value="KRR22183.1"/>
    <property type="molecule type" value="Genomic_DNA"/>
</dbReference>
<feature type="region of interest" description="Disordered" evidence="1">
    <location>
        <begin position="1"/>
        <end position="59"/>
    </location>
</feature>